<sequence length="411" mass="44703">MASRTNTIREDSSAKQQLWRAVICDRAGNRMQCTRVDLGWVREDGRNARFSQVKVCSKAALNSPSIGHDKKKPGVCTGKERCFFGFGFVGDRYGRKRYKAASGREGSFVEDMNSIQGTIAAEPRGNQLLLLRLVIRGLSGFLLPWFVARSNPAAATTQKEEAAVYPYGKSQGLGILKVGAAAAGDWSWNVSNWEYYDGLHLFFLREKTVDAKMMQIKRLSGHRARQGSLLGGGGGGGGGGGRKNEKKKKKKKKGKDGREEAGGGDGERIVQEGLGLDGSADIQCRVTVGKVARVDWYGSERDDEIFKVQGRKSEREREVQGRIEQSGNGNTTDGGGDVDAEMQQVPSRVTSSDGNQVLATGVPYVVVAGKVSAMYCTSLVLALVFFDKSLALYACLSDLIGRGRRRRGISR</sequence>
<feature type="region of interest" description="Disordered" evidence="1">
    <location>
        <begin position="310"/>
        <end position="340"/>
    </location>
</feature>
<keyword evidence="3" id="KW-1185">Reference proteome</keyword>
<feature type="region of interest" description="Disordered" evidence="1">
    <location>
        <begin position="222"/>
        <end position="270"/>
    </location>
</feature>
<reference evidence="2" key="1">
    <citation type="submission" date="2016-11" db="EMBL/GenBank/DDBJ databases">
        <title>The genome sequence of Colletotrichum cuscutae.</title>
        <authorList>
            <person name="Baroncelli R."/>
        </authorList>
    </citation>
    <scope>NUCLEOTIDE SEQUENCE</scope>
    <source>
        <strain evidence="2">IMI 304802</strain>
    </source>
</reference>
<proteinExistence type="predicted"/>
<accession>A0AAI9XIB0</accession>
<feature type="compositionally biased region" description="Basic and acidic residues" evidence="1">
    <location>
        <begin position="256"/>
        <end position="270"/>
    </location>
</feature>
<gene>
    <name evidence="2" type="ORF">CCUS01_11154</name>
</gene>
<dbReference type="EMBL" id="MPDP01000300">
    <property type="protein sequence ID" value="KAK1451169.1"/>
    <property type="molecule type" value="Genomic_DNA"/>
</dbReference>
<feature type="compositionally biased region" description="Basic residues" evidence="1">
    <location>
        <begin position="244"/>
        <end position="255"/>
    </location>
</feature>
<evidence type="ECO:0000313" key="2">
    <source>
        <dbReference type="EMBL" id="KAK1451169.1"/>
    </source>
</evidence>
<comment type="caution">
    <text evidence="2">The sequence shown here is derived from an EMBL/GenBank/DDBJ whole genome shotgun (WGS) entry which is preliminary data.</text>
</comment>
<organism evidence="2 3">
    <name type="scientific">Colletotrichum cuscutae</name>
    <dbReference type="NCBI Taxonomy" id="1209917"/>
    <lineage>
        <taxon>Eukaryota</taxon>
        <taxon>Fungi</taxon>
        <taxon>Dikarya</taxon>
        <taxon>Ascomycota</taxon>
        <taxon>Pezizomycotina</taxon>
        <taxon>Sordariomycetes</taxon>
        <taxon>Hypocreomycetidae</taxon>
        <taxon>Glomerellales</taxon>
        <taxon>Glomerellaceae</taxon>
        <taxon>Colletotrichum</taxon>
        <taxon>Colletotrichum acutatum species complex</taxon>
    </lineage>
</organism>
<feature type="compositionally biased region" description="Basic and acidic residues" evidence="1">
    <location>
        <begin position="310"/>
        <end position="321"/>
    </location>
</feature>
<name>A0AAI9XIB0_9PEZI</name>
<dbReference type="Proteomes" id="UP001239213">
    <property type="component" value="Unassembled WGS sequence"/>
</dbReference>
<protein>
    <submittedName>
        <fullName evidence="2">Uncharacterized protein</fullName>
    </submittedName>
</protein>
<dbReference type="AlphaFoldDB" id="A0AAI9XIB0"/>
<feature type="compositionally biased region" description="Gly residues" evidence="1">
    <location>
        <begin position="229"/>
        <end position="241"/>
    </location>
</feature>
<evidence type="ECO:0000256" key="1">
    <source>
        <dbReference type="SAM" id="MobiDB-lite"/>
    </source>
</evidence>
<evidence type="ECO:0000313" key="3">
    <source>
        <dbReference type="Proteomes" id="UP001239213"/>
    </source>
</evidence>